<dbReference type="NCBIfam" id="NF003765">
    <property type="entry name" value="PRK05359.1"/>
    <property type="match status" value="1"/>
</dbReference>
<evidence type="ECO:0000256" key="3">
    <source>
        <dbReference type="ARBA" id="ARBA00022801"/>
    </source>
</evidence>
<evidence type="ECO:0000313" key="7">
    <source>
        <dbReference type="Proteomes" id="UP000053259"/>
    </source>
</evidence>
<dbReference type="SUPFAM" id="SSF53098">
    <property type="entry name" value="Ribonuclease H-like"/>
    <property type="match status" value="1"/>
</dbReference>
<dbReference type="InterPro" id="IPR012337">
    <property type="entry name" value="RNaseH-like_sf"/>
</dbReference>
<organism evidence="6 7">
    <name type="scientific">Verruconis gallopava</name>
    <dbReference type="NCBI Taxonomy" id="253628"/>
    <lineage>
        <taxon>Eukaryota</taxon>
        <taxon>Fungi</taxon>
        <taxon>Dikarya</taxon>
        <taxon>Ascomycota</taxon>
        <taxon>Pezizomycotina</taxon>
        <taxon>Dothideomycetes</taxon>
        <taxon>Pleosporomycetidae</taxon>
        <taxon>Venturiales</taxon>
        <taxon>Sympoventuriaceae</taxon>
        <taxon>Verruconis</taxon>
    </lineage>
</organism>
<evidence type="ECO:0000256" key="1">
    <source>
        <dbReference type="ARBA" id="ARBA00009921"/>
    </source>
</evidence>
<protein>
    <recommendedName>
        <fullName evidence="5">Exonuclease domain-containing protein</fullName>
    </recommendedName>
</protein>
<dbReference type="SMART" id="SM00479">
    <property type="entry name" value="EXOIII"/>
    <property type="match status" value="1"/>
</dbReference>
<gene>
    <name evidence="6" type="ORF">PV09_01415</name>
</gene>
<dbReference type="OrthoDB" id="270189at2759"/>
<dbReference type="CDD" id="cd06135">
    <property type="entry name" value="Orn"/>
    <property type="match status" value="1"/>
</dbReference>
<keyword evidence="3" id="KW-0378">Hydrolase</keyword>
<dbReference type="RefSeq" id="XP_016218394.1">
    <property type="nucleotide sequence ID" value="XM_016354299.1"/>
</dbReference>
<proteinExistence type="inferred from homology"/>
<dbReference type="HOGENOM" id="CLU_064761_3_1_1"/>
<dbReference type="GO" id="GO:0003676">
    <property type="term" value="F:nucleic acid binding"/>
    <property type="evidence" value="ECO:0007669"/>
    <property type="project" value="InterPro"/>
</dbReference>
<evidence type="ECO:0000256" key="4">
    <source>
        <dbReference type="ARBA" id="ARBA00022839"/>
    </source>
</evidence>
<feature type="domain" description="Exonuclease" evidence="5">
    <location>
        <begin position="9"/>
        <end position="187"/>
    </location>
</feature>
<dbReference type="STRING" id="253628.A0A0D2APW4"/>
<dbReference type="InParanoid" id="A0A0D2APW4"/>
<accession>A0A0D2APW4</accession>
<dbReference type="InterPro" id="IPR013520">
    <property type="entry name" value="Ribonucl_H"/>
</dbReference>
<dbReference type="Pfam" id="PF00929">
    <property type="entry name" value="RNase_T"/>
    <property type="match status" value="1"/>
</dbReference>
<dbReference type="InterPro" id="IPR036397">
    <property type="entry name" value="RNaseH_sf"/>
</dbReference>
<keyword evidence="2" id="KW-0540">Nuclease</keyword>
<dbReference type="PANTHER" id="PTHR11046:SF0">
    <property type="entry name" value="OLIGORIBONUCLEASE, MITOCHONDRIAL"/>
    <property type="match status" value="1"/>
</dbReference>
<dbReference type="AlphaFoldDB" id="A0A0D2APW4"/>
<dbReference type="VEuPathDB" id="FungiDB:PV09_01415"/>
<comment type="similarity">
    <text evidence="1">Belongs to the oligoribonuclease family.</text>
</comment>
<dbReference type="GO" id="GO:0000175">
    <property type="term" value="F:3'-5'-RNA exonuclease activity"/>
    <property type="evidence" value="ECO:0007669"/>
    <property type="project" value="InterPro"/>
</dbReference>
<evidence type="ECO:0000313" key="6">
    <source>
        <dbReference type="EMBL" id="KIW08525.1"/>
    </source>
</evidence>
<reference evidence="6 7" key="1">
    <citation type="submission" date="2015-01" db="EMBL/GenBank/DDBJ databases">
        <title>The Genome Sequence of Ochroconis gallopava CBS43764.</title>
        <authorList>
            <consortium name="The Broad Institute Genomics Platform"/>
            <person name="Cuomo C."/>
            <person name="de Hoog S."/>
            <person name="Gorbushina A."/>
            <person name="Stielow B."/>
            <person name="Teixiera M."/>
            <person name="Abouelleil A."/>
            <person name="Chapman S.B."/>
            <person name="Priest M."/>
            <person name="Young S.K."/>
            <person name="Wortman J."/>
            <person name="Nusbaum C."/>
            <person name="Birren B."/>
        </authorList>
    </citation>
    <scope>NUCLEOTIDE SEQUENCE [LARGE SCALE GENOMIC DNA]</scope>
    <source>
        <strain evidence="6 7">CBS 43764</strain>
    </source>
</reference>
<dbReference type="InterPro" id="IPR022894">
    <property type="entry name" value="Oligoribonuclease"/>
</dbReference>
<evidence type="ECO:0000259" key="5">
    <source>
        <dbReference type="SMART" id="SM00479"/>
    </source>
</evidence>
<dbReference type="Gene3D" id="3.30.420.10">
    <property type="entry name" value="Ribonuclease H-like superfamily/Ribonuclease H"/>
    <property type="match status" value="1"/>
</dbReference>
<keyword evidence="4" id="KW-0269">Exonuclease</keyword>
<evidence type="ECO:0000256" key="2">
    <source>
        <dbReference type="ARBA" id="ARBA00022722"/>
    </source>
</evidence>
<dbReference type="GO" id="GO:0005739">
    <property type="term" value="C:mitochondrion"/>
    <property type="evidence" value="ECO:0007669"/>
    <property type="project" value="TreeGrafter"/>
</dbReference>
<sequence>MPESRSREPLVWIDCEMTGLDYDNDQIIQIACFVTGPDLNLLDSEGFEVVVHQSEETMNAMDDWCRRTHHNSGLTAAVLASQVTPEMAAEQLLDYIKKHVPESKKALLAGNTVHADRAFLRRKPYNRVIEHLHHRILDVSTIKEAARRWSSDDVLKGSPQKKGMHEAKTDILESIEEARYYRDTLFTPKPRE</sequence>
<dbReference type="Proteomes" id="UP000053259">
    <property type="component" value="Unassembled WGS sequence"/>
</dbReference>
<name>A0A0D2APW4_9PEZI</name>
<dbReference type="PANTHER" id="PTHR11046">
    <property type="entry name" value="OLIGORIBONUCLEASE, MITOCHONDRIAL"/>
    <property type="match status" value="1"/>
</dbReference>
<dbReference type="FunFam" id="3.30.420.10:FF:000003">
    <property type="entry name" value="Oligoribonuclease"/>
    <property type="match status" value="1"/>
</dbReference>
<keyword evidence="7" id="KW-1185">Reference proteome</keyword>
<dbReference type="FunCoup" id="A0A0D2APW4">
    <property type="interactions" value="738"/>
</dbReference>
<dbReference type="EMBL" id="KN847531">
    <property type="protein sequence ID" value="KIW08525.1"/>
    <property type="molecule type" value="Genomic_DNA"/>
</dbReference>
<dbReference type="GeneID" id="27309388"/>